<dbReference type="Proteomes" id="UP000230837">
    <property type="component" value="Unassembled WGS sequence"/>
</dbReference>
<dbReference type="PANTHER" id="PTHR34039">
    <property type="entry name" value="UPF0102 PROTEIN YRAN"/>
    <property type="match status" value="1"/>
</dbReference>
<gene>
    <name evidence="3" type="ORF">COZ82_02500</name>
</gene>
<organism evidence="3 4">
    <name type="scientific">Candidatus Kaiserbacteria bacterium CG_4_8_14_3_um_filter_38_9</name>
    <dbReference type="NCBI Taxonomy" id="1974599"/>
    <lineage>
        <taxon>Bacteria</taxon>
        <taxon>Candidatus Kaiseribacteriota</taxon>
    </lineage>
</organism>
<dbReference type="InterPro" id="IPR011335">
    <property type="entry name" value="Restrct_endonuc-II-like"/>
</dbReference>
<dbReference type="EMBL" id="PFHR01000134">
    <property type="protein sequence ID" value="PIW96896.1"/>
    <property type="molecule type" value="Genomic_DNA"/>
</dbReference>
<name>A0A2M7ING8_9BACT</name>
<accession>A0A2M7ING8</accession>
<dbReference type="GO" id="GO:0003676">
    <property type="term" value="F:nucleic acid binding"/>
    <property type="evidence" value="ECO:0007669"/>
    <property type="project" value="InterPro"/>
</dbReference>
<dbReference type="PANTHER" id="PTHR34039:SF1">
    <property type="entry name" value="UPF0102 PROTEIN YRAN"/>
    <property type="match status" value="1"/>
</dbReference>
<evidence type="ECO:0000256" key="1">
    <source>
        <dbReference type="ARBA" id="ARBA00006738"/>
    </source>
</evidence>
<dbReference type="Pfam" id="PF02021">
    <property type="entry name" value="UPF0102"/>
    <property type="match status" value="1"/>
</dbReference>
<dbReference type="AlphaFoldDB" id="A0A2M7ING8"/>
<comment type="similarity">
    <text evidence="1 2">Belongs to the UPF0102 family.</text>
</comment>
<dbReference type="InterPro" id="IPR011856">
    <property type="entry name" value="tRNA_endonuc-like_dom_sf"/>
</dbReference>
<protein>
    <recommendedName>
        <fullName evidence="2">UPF0102 protein COZ82_02500</fullName>
    </recommendedName>
</protein>
<evidence type="ECO:0000313" key="3">
    <source>
        <dbReference type="EMBL" id="PIW96896.1"/>
    </source>
</evidence>
<evidence type="ECO:0000313" key="4">
    <source>
        <dbReference type="Proteomes" id="UP000230837"/>
    </source>
</evidence>
<comment type="caution">
    <text evidence="3">The sequence shown here is derived from an EMBL/GenBank/DDBJ whole genome shotgun (WGS) entry which is preliminary data.</text>
</comment>
<dbReference type="InterPro" id="IPR003509">
    <property type="entry name" value="UPF0102_YraN-like"/>
</dbReference>
<sequence length="147" mass="17129">MIPDDIMFHMELALSEKWNNKKVGSMGEKITAKYYQDQGFSILGFNYLRKWGEIDVIAEKAGKIYFIEVKTVSYGTKLALDQAIADKIWRPEERVDDFKLKKLSRVIDTWLKDKKWTGDWQIDVAAVRIVPRETYATIKIIPNVILD</sequence>
<dbReference type="Gene3D" id="3.40.1350.10">
    <property type="match status" value="1"/>
</dbReference>
<dbReference type="HAMAP" id="MF_00048">
    <property type="entry name" value="UPF0102"/>
    <property type="match status" value="1"/>
</dbReference>
<evidence type="ECO:0000256" key="2">
    <source>
        <dbReference type="HAMAP-Rule" id="MF_00048"/>
    </source>
</evidence>
<proteinExistence type="inferred from homology"/>
<dbReference type="SUPFAM" id="SSF52980">
    <property type="entry name" value="Restriction endonuclease-like"/>
    <property type="match status" value="1"/>
</dbReference>
<reference evidence="4" key="1">
    <citation type="submission" date="2017-09" db="EMBL/GenBank/DDBJ databases">
        <title>Depth-based differentiation of microbial function through sediment-hosted aquifers and enrichment of novel symbionts in the deep terrestrial subsurface.</title>
        <authorList>
            <person name="Probst A.J."/>
            <person name="Ladd B."/>
            <person name="Jarett J.K."/>
            <person name="Geller-Mcgrath D.E."/>
            <person name="Sieber C.M.K."/>
            <person name="Emerson J.B."/>
            <person name="Anantharaman K."/>
            <person name="Thomas B.C."/>
            <person name="Malmstrom R."/>
            <person name="Stieglmeier M."/>
            <person name="Klingl A."/>
            <person name="Woyke T."/>
            <person name="Ryan C.M."/>
            <person name="Banfield J.F."/>
        </authorList>
    </citation>
    <scope>NUCLEOTIDE SEQUENCE [LARGE SCALE GENOMIC DNA]</scope>
</reference>